<dbReference type="InterPro" id="IPR007844">
    <property type="entry name" value="AsmA"/>
</dbReference>
<evidence type="ECO:0000313" key="4">
    <source>
        <dbReference type="EMBL" id="PVE45257.1"/>
    </source>
</evidence>
<feature type="domain" description="AsmA" evidence="3">
    <location>
        <begin position="342"/>
        <end position="499"/>
    </location>
</feature>
<evidence type="ECO:0000259" key="3">
    <source>
        <dbReference type="Pfam" id="PF05170"/>
    </source>
</evidence>
<dbReference type="PANTHER" id="PTHR30441">
    <property type="entry name" value="DUF748 DOMAIN-CONTAINING PROTEIN"/>
    <property type="match status" value="1"/>
</dbReference>
<feature type="region of interest" description="Disordered" evidence="2">
    <location>
        <begin position="626"/>
        <end position="674"/>
    </location>
</feature>
<name>A0A2T7UKR4_9RHOB</name>
<organism evidence="4 5">
    <name type="scientific">Pararhodobacter aggregans</name>
    <dbReference type="NCBI Taxonomy" id="404875"/>
    <lineage>
        <taxon>Bacteria</taxon>
        <taxon>Pseudomonadati</taxon>
        <taxon>Pseudomonadota</taxon>
        <taxon>Alphaproteobacteria</taxon>
        <taxon>Rhodobacterales</taxon>
        <taxon>Paracoccaceae</taxon>
        <taxon>Pararhodobacter</taxon>
    </lineage>
</organism>
<dbReference type="AlphaFoldDB" id="A0A2T7UKR4"/>
<protein>
    <recommendedName>
        <fullName evidence="3">AsmA domain-containing protein</fullName>
    </recommendedName>
</protein>
<proteinExistence type="predicted"/>
<keyword evidence="1" id="KW-0175">Coiled coil</keyword>
<feature type="domain" description="AsmA" evidence="3">
    <location>
        <begin position="8"/>
        <end position="189"/>
    </location>
</feature>
<dbReference type="Proteomes" id="UP000244810">
    <property type="component" value="Unassembled WGS sequence"/>
</dbReference>
<evidence type="ECO:0000313" key="5">
    <source>
        <dbReference type="Proteomes" id="UP000244810"/>
    </source>
</evidence>
<dbReference type="Pfam" id="PF05170">
    <property type="entry name" value="AsmA"/>
    <property type="match status" value="2"/>
</dbReference>
<dbReference type="EMBL" id="QDDR01000016">
    <property type="protein sequence ID" value="PVE45257.1"/>
    <property type="molecule type" value="Genomic_DNA"/>
</dbReference>
<accession>A0A2T7UKR4</accession>
<reference evidence="4 5" key="1">
    <citation type="journal article" date="2011" name="Syst. Appl. Microbiol.">
        <title>Defluviimonas denitrificans gen. nov., sp. nov., and Pararhodobacter aggregans gen. nov., sp. nov., non-phototrophic Rhodobacteraceae from the biofilter of a marine aquaculture.</title>
        <authorList>
            <person name="Foesel B.U."/>
            <person name="Drake H.L."/>
            <person name="Schramm A."/>
        </authorList>
    </citation>
    <scope>NUCLEOTIDE SEQUENCE [LARGE SCALE GENOMIC DNA]</scope>
    <source>
        <strain evidence="4 5">D1-19</strain>
    </source>
</reference>
<comment type="caution">
    <text evidence="4">The sequence shown here is derived from an EMBL/GenBank/DDBJ whole genome shotgun (WGS) entry which is preliminary data.</text>
</comment>
<gene>
    <name evidence="4" type="ORF">DDE23_22050</name>
</gene>
<dbReference type="GO" id="GO:0005886">
    <property type="term" value="C:plasma membrane"/>
    <property type="evidence" value="ECO:0007669"/>
    <property type="project" value="TreeGrafter"/>
</dbReference>
<dbReference type="InterPro" id="IPR052894">
    <property type="entry name" value="AsmA-related"/>
</dbReference>
<sequence>MRWIFRLLGALLVLVILAVGALFLLPADRIANLAARQFEAATGRALTIDGDVTPTFWPVLGARVERVTLANVAGSDAGPMLVADSVDLGVDLSQLIQGNLVVRRFEARQPQIVLERDANGVGNWNFAGVGDQNAPTGEAGTRSALPPIVLDRAQIEGASLRYIDRQAGTDVTVQGVSIDLTMPESGGAATLRIAIDRNGQQAEVNARLGSVSDLIAGEVVAVSASIRAEGAQGSFEGRAGLEPVAAEGRLSIDISRLGPALELAGAGGAEPIPEAARPLTLGGQLTLAPTGSLHLREGLVGIGANRLRLALDTTFDGPRPNIAGQISADGLDLTGFSGGSNSGASSGASGWPTTRIDASALGLADAQIGLTLGPVNTGFGIIDATRGSLTIDRARAVLGLNEVRAFDGTLSGELVANNRNGLSVGGTLALRNVSLMALLRQALGFERLTGTASADLRFLGSGASVDAIMRSLEGQGTLQFGQGEIQGIDLAAMFNNLDPSALGAGSSTVYTSIGASFTMAGGVLSNEDLLLDAPLFAVRGRGTADLGGMTLNYRVTPEAMRNAETGDALRVPLLITGPWSEPRFRLDLEGMAEQRLQEERERLEARAQQEIQRLQDEARARAEQAITERLGGSVTPTEGQTPGEALGQSLEDQARQGLLRLLGGGSDPAPAASE</sequence>
<dbReference type="GO" id="GO:0090313">
    <property type="term" value="P:regulation of protein targeting to membrane"/>
    <property type="evidence" value="ECO:0007669"/>
    <property type="project" value="TreeGrafter"/>
</dbReference>
<dbReference type="OrthoDB" id="5439561at2"/>
<keyword evidence="5" id="KW-1185">Reference proteome</keyword>
<dbReference type="RefSeq" id="WP_107751754.1">
    <property type="nucleotide sequence ID" value="NZ_QBKF01000005.1"/>
</dbReference>
<dbReference type="PANTHER" id="PTHR30441:SF4">
    <property type="entry name" value="PROTEIN ASMA"/>
    <property type="match status" value="1"/>
</dbReference>
<evidence type="ECO:0000256" key="1">
    <source>
        <dbReference type="SAM" id="Coils"/>
    </source>
</evidence>
<feature type="coiled-coil region" evidence="1">
    <location>
        <begin position="586"/>
        <end position="624"/>
    </location>
</feature>
<evidence type="ECO:0000256" key="2">
    <source>
        <dbReference type="SAM" id="MobiDB-lite"/>
    </source>
</evidence>